<sequence length="250" mass="29786">MMYQSPSISSEKQEFRLYGKILPYLLKRGKRRTMQISIHPNQEIVVHAPKQASMRQIEELLEKKQRWINKTLQKLEQLPPPLPQRQYICGETHYYLGRQYRLKIHEGENQSIKLKGGFFEIIVPDKENKSAIAQLLKNWYLDRAKVIFSKHLEQCLKQTRNILSLPEKQINLKIHPMRTRWGSCSSRGNINLNLELIKTPLNCIDYVIIHELCHLKQMNHSKDFWLLVSQCMPQWQKYKSQLDKIRLENI</sequence>
<evidence type="ECO:0000313" key="2">
    <source>
        <dbReference type="EMBL" id="MTF40315.1"/>
    </source>
</evidence>
<dbReference type="PANTHER" id="PTHR30399">
    <property type="entry name" value="UNCHARACTERIZED PROTEIN YGJP"/>
    <property type="match status" value="1"/>
</dbReference>
<evidence type="ECO:0000259" key="1">
    <source>
        <dbReference type="Pfam" id="PF01863"/>
    </source>
</evidence>
<dbReference type="AlphaFoldDB" id="A0A844H1T5"/>
<dbReference type="Proteomes" id="UP000437131">
    <property type="component" value="Unassembled WGS sequence"/>
</dbReference>
<dbReference type="InterPro" id="IPR002725">
    <property type="entry name" value="YgjP-like_metallopeptidase"/>
</dbReference>
<accession>A0A844H1T5</accession>
<gene>
    <name evidence="2" type="ORF">GGC33_15455</name>
</gene>
<organism evidence="2 3">
    <name type="scientific">Cyanobacterium aponinum 0216</name>
    <dbReference type="NCBI Taxonomy" id="2676140"/>
    <lineage>
        <taxon>Bacteria</taxon>
        <taxon>Bacillati</taxon>
        <taxon>Cyanobacteriota</taxon>
        <taxon>Cyanophyceae</taxon>
        <taxon>Oscillatoriophycideae</taxon>
        <taxon>Chroococcales</taxon>
        <taxon>Geminocystaceae</taxon>
        <taxon>Cyanobacterium</taxon>
    </lineage>
</organism>
<protein>
    <submittedName>
        <fullName evidence="2">DUF45 domain-containing protein</fullName>
    </submittedName>
</protein>
<proteinExistence type="predicted"/>
<dbReference type="CDD" id="cd07344">
    <property type="entry name" value="M48_yhfN_like"/>
    <property type="match status" value="1"/>
</dbReference>
<dbReference type="EMBL" id="WMIA01000025">
    <property type="protein sequence ID" value="MTF40315.1"/>
    <property type="molecule type" value="Genomic_DNA"/>
</dbReference>
<dbReference type="Pfam" id="PF01863">
    <property type="entry name" value="YgjP-like"/>
    <property type="match status" value="1"/>
</dbReference>
<dbReference type="RefSeq" id="WP_155084523.1">
    <property type="nucleotide sequence ID" value="NZ_WMIA01000025.1"/>
</dbReference>
<dbReference type="PANTHER" id="PTHR30399:SF1">
    <property type="entry name" value="UTP PYROPHOSPHATASE"/>
    <property type="match status" value="1"/>
</dbReference>
<name>A0A844H1T5_9CHRO</name>
<dbReference type="Gene3D" id="3.30.2010.10">
    <property type="entry name" value="Metalloproteases ('zincins'), catalytic domain"/>
    <property type="match status" value="1"/>
</dbReference>
<reference evidence="2 3" key="1">
    <citation type="submission" date="2019-11" db="EMBL/GenBank/DDBJ databases">
        <title>Isolation of a new High Light Tolerant Cyanobacteria.</title>
        <authorList>
            <person name="Dobson Z."/>
            <person name="Vaughn N."/>
            <person name="Vaughn M."/>
            <person name="Fromme P."/>
            <person name="Mazor Y."/>
        </authorList>
    </citation>
    <scope>NUCLEOTIDE SEQUENCE [LARGE SCALE GENOMIC DNA]</scope>
    <source>
        <strain evidence="2 3">0216</strain>
    </source>
</reference>
<dbReference type="InterPro" id="IPR053136">
    <property type="entry name" value="UTP_pyrophosphatase-like"/>
</dbReference>
<comment type="caution">
    <text evidence="2">The sequence shown here is derived from an EMBL/GenBank/DDBJ whole genome shotgun (WGS) entry which is preliminary data.</text>
</comment>
<feature type="domain" description="YgjP-like metallopeptidase" evidence="1">
    <location>
        <begin position="32"/>
        <end position="244"/>
    </location>
</feature>
<evidence type="ECO:0000313" key="3">
    <source>
        <dbReference type="Proteomes" id="UP000437131"/>
    </source>
</evidence>